<name>A0A0E3UMS0_9GAMM</name>
<dbReference type="PATRIC" id="fig|314722.6.peg.1496"/>
<dbReference type="KEGG" id="psuw:WQ53_06990"/>
<keyword evidence="2" id="KW-1185">Reference proteome</keyword>
<sequence>MCRLADVAIPGHCRNTPGPPRLPELWRRGFVRPDDSPWLLFVGAGLARDATLSAQATPS</sequence>
<dbReference type="Proteomes" id="UP000033067">
    <property type="component" value="Chromosome"/>
</dbReference>
<evidence type="ECO:0000313" key="1">
    <source>
        <dbReference type="EMBL" id="AKC86551.1"/>
    </source>
</evidence>
<accession>A0A0E3UMS0</accession>
<protein>
    <submittedName>
        <fullName evidence="1">Uncharacterized protein</fullName>
    </submittedName>
</protein>
<evidence type="ECO:0000313" key="2">
    <source>
        <dbReference type="Proteomes" id="UP000033067"/>
    </source>
</evidence>
<gene>
    <name evidence="1" type="ORF">WQ53_06990</name>
</gene>
<dbReference type="AlphaFoldDB" id="A0A0E3UMS0"/>
<proteinExistence type="predicted"/>
<organism evidence="1 2">
    <name type="scientific">Pseudoxanthomonas suwonensis</name>
    <dbReference type="NCBI Taxonomy" id="314722"/>
    <lineage>
        <taxon>Bacteria</taxon>
        <taxon>Pseudomonadati</taxon>
        <taxon>Pseudomonadota</taxon>
        <taxon>Gammaproteobacteria</taxon>
        <taxon>Lysobacterales</taxon>
        <taxon>Lysobacteraceae</taxon>
        <taxon>Pseudoxanthomonas</taxon>
    </lineage>
</organism>
<dbReference type="EMBL" id="CP011144">
    <property type="protein sequence ID" value="AKC86551.1"/>
    <property type="molecule type" value="Genomic_DNA"/>
</dbReference>
<reference evidence="1 2" key="1">
    <citation type="journal article" date="2015" name="Genome Announc.">
        <title>Complete Genome Sequence of Pseudoxanthomonas suwonensis Strain J1, a Cellulose-Degrading Bacterium Isolated from Leaf- and Wood-Enriched Soil.</title>
        <authorList>
            <person name="Hou L."/>
            <person name="Jiang J."/>
            <person name="Xu Z."/>
            <person name="Zhou Y."/>
            <person name="Leung F.C."/>
        </authorList>
    </citation>
    <scope>NUCLEOTIDE SEQUENCE [LARGE SCALE GENOMIC DNA]</scope>
    <source>
        <strain evidence="1 2">J1</strain>
    </source>
</reference>